<sequence>MAKEKQPLKLKMDVITRWNSTYLMLKRMCDIQEAVKATLRMLRNPEWNALREMCSVMKPFEEVTEELSSKKTASVSKIIVIAQVMALIELGKYIEEPLISRKENPLVLWEARKKYPRLSTLAQKHLAVVATSVPSERVFSKAGQIISERRSRLKSSTAQKLIYFTKMKAGIG</sequence>
<organism evidence="7 8">
    <name type="scientific">Ladona fulva</name>
    <name type="common">Scarce chaser dragonfly</name>
    <name type="synonym">Libellula fulva</name>
    <dbReference type="NCBI Taxonomy" id="123851"/>
    <lineage>
        <taxon>Eukaryota</taxon>
        <taxon>Metazoa</taxon>
        <taxon>Ecdysozoa</taxon>
        <taxon>Arthropoda</taxon>
        <taxon>Hexapoda</taxon>
        <taxon>Insecta</taxon>
        <taxon>Pterygota</taxon>
        <taxon>Palaeoptera</taxon>
        <taxon>Odonata</taxon>
        <taxon>Epiprocta</taxon>
        <taxon>Anisoptera</taxon>
        <taxon>Libelluloidea</taxon>
        <taxon>Libellulidae</taxon>
        <taxon>Ladona</taxon>
    </lineage>
</organism>
<comment type="subcellular location">
    <subcellularLocation>
        <location evidence="1">Nucleus</location>
    </subcellularLocation>
</comment>
<dbReference type="GO" id="GO:0046983">
    <property type="term" value="F:protein dimerization activity"/>
    <property type="evidence" value="ECO:0007669"/>
    <property type="project" value="InterPro"/>
</dbReference>
<accession>A0A8K0KFK8</accession>
<evidence type="ECO:0000313" key="8">
    <source>
        <dbReference type="Proteomes" id="UP000792457"/>
    </source>
</evidence>
<evidence type="ECO:0000256" key="4">
    <source>
        <dbReference type="ARBA" id="ARBA00022833"/>
    </source>
</evidence>
<gene>
    <name evidence="7" type="ORF">J437_LFUL012537</name>
</gene>
<dbReference type="InterPro" id="IPR012337">
    <property type="entry name" value="RNaseH-like_sf"/>
</dbReference>
<keyword evidence="3" id="KW-0863">Zinc-finger</keyword>
<dbReference type="InterPro" id="IPR008906">
    <property type="entry name" value="HATC_C_dom"/>
</dbReference>
<reference evidence="7" key="2">
    <citation type="submission" date="2017-10" db="EMBL/GenBank/DDBJ databases">
        <title>Ladona fulva Genome sequencing and assembly.</title>
        <authorList>
            <person name="Murali S."/>
            <person name="Richards S."/>
            <person name="Bandaranaike D."/>
            <person name="Bellair M."/>
            <person name="Blankenburg K."/>
            <person name="Chao H."/>
            <person name="Dinh H."/>
            <person name="Doddapaneni H."/>
            <person name="Dugan-Rocha S."/>
            <person name="Elkadiri S."/>
            <person name="Gnanaolivu R."/>
            <person name="Hernandez B."/>
            <person name="Skinner E."/>
            <person name="Javaid M."/>
            <person name="Lee S."/>
            <person name="Li M."/>
            <person name="Ming W."/>
            <person name="Munidasa M."/>
            <person name="Muniz J."/>
            <person name="Nguyen L."/>
            <person name="Hughes D."/>
            <person name="Osuji N."/>
            <person name="Pu L.-L."/>
            <person name="Puazo M."/>
            <person name="Qu C."/>
            <person name="Quiroz J."/>
            <person name="Raj R."/>
            <person name="Weissenberger G."/>
            <person name="Xin Y."/>
            <person name="Zou X."/>
            <person name="Han Y."/>
            <person name="Worley K."/>
            <person name="Muzny D."/>
            <person name="Gibbs R."/>
        </authorList>
    </citation>
    <scope>NUCLEOTIDE SEQUENCE</scope>
    <source>
        <strain evidence="7">Sampled in the wild</strain>
    </source>
</reference>
<dbReference type="InterPro" id="IPR052035">
    <property type="entry name" value="ZnF_BED_domain_contain"/>
</dbReference>
<evidence type="ECO:0000256" key="3">
    <source>
        <dbReference type="ARBA" id="ARBA00022771"/>
    </source>
</evidence>
<evidence type="ECO:0000256" key="5">
    <source>
        <dbReference type="ARBA" id="ARBA00023242"/>
    </source>
</evidence>
<dbReference type="EMBL" id="KZ308688">
    <property type="protein sequence ID" value="KAG8233111.1"/>
    <property type="molecule type" value="Genomic_DNA"/>
</dbReference>
<evidence type="ECO:0000259" key="6">
    <source>
        <dbReference type="Pfam" id="PF05699"/>
    </source>
</evidence>
<proteinExistence type="predicted"/>
<keyword evidence="4" id="KW-0862">Zinc</keyword>
<comment type="caution">
    <text evidence="7">The sequence shown here is derived from an EMBL/GenBank/DDBJ whole genome shotgun (WGS) entry which is preliminary data.</text>
</comment>
<keyword evidence="8" id="KW-1185">Reference proteome</keyword>
<dbReference type="Proteomes" id="UP000792457">
    <property type="component" value="Unassembled WGS sequence"/>
</dbReference>
<keyword evidence="2" id="KW-0479">Metal-binding</keyword>
<evidence type="ECO:0000313" key="7">
    <source>
        <dbReference type="EMBL" id="KAG8233111.1"/>
    </source>
</evidence>
<dbReference type="OrthoDB" id="1607513at2759"/>
<dbReference type="AlphaFoldDB" id="A0A8K0KFK8"/>
<feature type="domain" description="HAT C-terminal dimerisation" evidence="6">
    <location>
        <begin position="89"/>
        <end position="163"/>
    </location>
</feature>
<dbReference type="GO" id="GO:0005634">
    <property type="term" value="C:nucleus"/>
    <property type="evidence" value="ECO:0007669"/>
    <property type="project" value="UniProtKB-SubCell"/>
</dbReference>
<dbReference type="Pfam" id="PF05699">
    <property type="entry name" value="Dimer_Tnp_hAT"/>
    <property type="match status" value="1"/>
</dbReference>
<dbReference type="GO" id="GO:0008270">
    <property type="term" value="F:zinc ion binding"/>
    <property type="evidence" value="ECO:0007669"/>
    <property type="project" value="UniProtKB-KW"/>
</dbReference>
<dbReference type="PANTHER" id="PTHR46481">
    <property type="entry name" value="ZINC FINGER BED DOMAIN-CONTAINING PROTEIN 4"/>
    <property type="match status" value="1"/>
</dbReference>
<evidence type="ECO:0000256" key="2">
    <source>
        <dbReference type="ARBA" id="ARBA00022723"/>
    </source>
</evidence>
<keyword evidence="5" id="KW-0539">Nucleus</keyword>
<name>A0A8K0KFK8_LADFU</name>
<dbReference type="PANTHER" id="PTHR46481:SF10">
    <property type="entry name" value="ZINC FINGER BED DOMAIN-CONTAINING PROTEIN 39"/>
    <property type="match status" value="1"/>
</dbReference>
<reference evidence="7" key="1">
    <citation type="submission" date="2013-04" db="EMBL/GenBank/DDBJ databases">
        <authorList>
            <person name="Qu J."/>
            <person name="Murali S.C."/>
            <person name="Bandaranaike D."/>
            <person name="Bellair M."/>
            <person name="Blankenburg K."/>
            <person name="Chao H."/>
            <person name="Dinh H."/>
            <person name="Doddapaneni H."/>
            <person name="Downs B."/>
            <person name="Dugan-Rocha S."/>
            <person name="Elkadiri S."/>
            <person name="Gnanaolivu R.D."/>
            <person name="Hernandez B."/>
            <person name="Javaid M."/>
            <person name="Jayaseelan J.C."/>
            <person name="Lee S."/>
            <person name="Li M."/>
            <person name="Ming W."/>
            <person name="Munidasa M."/>
            <person name="Muniz J."/>
            <person name="Nguyen L."/>
            <person name="Ongeri F."/>
            <person name="Osuji N."/>
            <person name="Pu L.-L."/>
            <person name="Puazo M."/>
            <person name="Qu C."/>
            <person name="Quiroz J."/>
            <person name="Raj R."/>
            <person name="Weissenberger G."/>
            <person name="Xin Y."/>
            <person name="Zou X."/>
            <person name="Han Y."/>
            <person name="Richards S."/>
            <person name="Worley K."/>
            <person name="Muzny D."/>
            <person name="Gibbs R."/>
        </authorList>
    </citation>
    <scope>NUCLEOTIDE SEQUENCE</scope>
    <source>
        <strain evidence="7">Sampled in the wild</strain>
    </source>
</reference>
<evidence type="ECO:0000256" key="1">
    <source>
        <dbReference type="ARBA" id="ARBA00004123"/>
    </source>
</evidence>
<protein>
    <recommendedName>
        <fullName evidence="6">HAT C-terminal dimerisation domain-containing protein</fullName>
    </recommendedName>
</protein>
<dbReference type="SUPFAM" id="SSF53098">
    <property type="entry name" value="Ribonuclease H-like"/>
    <property type="match status" value="1"/>
</dbReference>